<feature type="compositionally biased region" description="Low complexity" evidence="2">
    <location>
        <begin position="294"/>
        <end position="303"/>
    </location>
</feature>
<feature type="domain" description="Arf-GAP" evidence="3">
    <location>
        <begin position="1"/>
        <end position="75"/>
    </location>
</feature>
<organism evidence="4 5">
    <name type="scientific">Glutinoglossum americanum</name>
    <dbReference type="NCBI Taxonomy" id="1670608"/>
    <lineage>
        <taxon>Eukaryota</taxon>
        <taxon>Fungi</taxon>
        <taxon>Dikarya</taxon>
        <taxon>Ascomycota</taxon>
        <taxon>Pezizomycotina</taxon>
        <taxon>Geoglossomycetes</taxon>
        <taxon>Geoglossales</taxon>
        <taxon>Geoglossaceae</taxon>
        <taxon>Glutinoglossum</taxon>
    </lineage>
</organism>
<comment type="caution">
    <text evidence="4">The sequence shown here is derived from an EMBL/GenBank/DDBJ whole genome shotgun (WGS) entry which is preliminary data.</text>
</comment>
<keyword evidence="5" id="KW-1185">Reference proteome</keyword>
<feature type="region of interest" description="Disordered" evidence="2">
    <location>
        <begin position="463"/>
        <end position="483"/>
    </location>
</feature>
<evidence type="ECO:0000313" key="4">
    <source>
        <dbReference type="EMBL" id="KAH0545212.1"/>
    </source>
</evidence>
<dbReference type="InterPro" id="IPR038508">
    <property type="entry name" value="ArfGAP_dom_sf"/>
</dbReference>
<proteinExistence type="predicted"/>
<name>A0A9P8IG29_9PEZI</name>
<feature type="compositionally biased region" description="Polar residues" evidence="2">
    <location>
        <begin position="403"/>
        <end position="415"/>
    </location>
</feature>
<sequence length="533" mass="55340">MGECSGIHRGMGTHISRVKSVDLDAWTDEQLQSILQWGNTRANKYWEAKLASGHVPSEAKIENFIRTKYESKRWVMDGGIPDPATLNDEGDDDIPLNLVQEKQKLERSSSTRASSSQPRQTGTQSQDIDLFGDNPFPTQRPATTTPPVTHPPPSKAAPAPPKQTKPGDSLLGLDFFGPPATQNAPPGRPSSAASNPQGSTIPSRPDLKQSILSLYASTPRQQNQSQTQRPPGGAFSNSQSPALLQQPSQQTPLGGLSDAFSGLGFTSSAAAPPQPQQPKPSPFANLGNYSNPRSASTQASSSSSGGGFFNTAPSKSTPAAKPPSPQATQTFSSSSGYDAFKINSTAASVAPTPTPGLGDLFDFSPPQPPPAVPATKKSAASPPNSSSVFNLTAQPPPEAPTQKRGSQSSAMVSTSATLNSGWASTDAWGSNDAWATPDTNTRHNIAASTAAVQPALASTGFGWDSTGSGLEGPSTSNYPPAPKFVSADEDFGGWNSAGHTTSTPKTAAKVGKSTGGVGAGFVGNDDLFSNVWE</sequence>
<feature type="compositionally biased region" description="Polar residues" evidence="2">
    <location>
        <begin position="465"/>
        <end position="478"/>
    </location>
</feature>
<dbReference type="GO" id="GO:0005737">
    <property type="term" value="C:cytoplasm"/>
    <property type="evidence" value="ECO:0007669"/>
    <property type="project" value="TreeGrafter"/>
</dbReference>
<dbReference type="Pfam" id="PF01412">
    <property type="entry name" value="ArfGap"/>
    <property type="match status" value="1"/>
</dbReference>
<dbReference type="AlphaFoldDB" id="A0A9P8IG29"/>
<feature type="region of interest" description="Disordered" evidence="2">
    <location>
        <begin position="103"/>
        <end position="415"/>
    </location>
</feature>
<feature type="compositionally biased region" description="Polar residues" evidence="2">
    <location>
        <begin position="331"/>
        <end position="347"/>
    </location>
</feature>
<dbReference type="InterPro" id="IPR051718">
    <property type="entry name" value="ARF_GTPase-activating"/>
</dbReference>
<feature type="compositionally biased region" description="Polar residues" evidence="2">
    <location>
        <begin position="191"/>
        <end position="202"/>
    </location>
</feature>
<keyword evidence="1" id="KW-0862">Zinc</keyword>
<evidence type="ECO:0000259" key="3">
    <source>
        <dbReference type="PROSITE" id="PS50115"/>
    </source>
</evidence>
<feature type="compositionally biased region" description="Polar residues" evidence="2">
    <location>
        <begin position="117"/>
        <end position="127"/>
    </location>
</feature>
<accession>A0A9P8IG29</accession>
<dbReference type="GO" id="GO:0008270">
    <property type="term" value="F:zinc ion binding"/>
    <property type="evidence" value="ECO:0007669"/>
    <property type="project" value="UniProtKB-KW"/>
</dbReference>
<dbReference type="OrthoDB" id="10266696at2759"/>
<protein>
    <recommendedName>
        <fullName evidence="3">Arf-GAP domain-containing protein</fullName>
    </recommendedName>
</protein>
<dbReference type="InterPro" id="IPR037278">
    <property type="entry name" value="ARFGAP/RecO"/>
</dbReference>
<keyword evidence="1" id="KW-0479">Metal-binding</keyword>
<keyword evidence="1" id="KW-0863">Zinc-finger</keyword>
<feature type="compositionally biased region" description="Pro residues" evidence="2">
    <location>
        <begin position="272"/>
        <end position="281"/>
    </location>
</feature>
<dbReference type="PANTHER" id="PTHR45705">
    <property type="entry name" value="FI20236P1"/>
    <property type="match status" value="1"/>
</dbReference>
<dbReference type="Proteomes" id="UP000698800">
    <property type="component" value="Unassembled WGS sequence"/>
</dbReference>
<evidence type="ECO:0000256" key="2">
    <source>
        <dbReference type="SAM" id="MobiDB-lite"/>
    </source>
</evidence>
<dbReference type="PANTHER" id="PTHR45705:SF1">
    <property type="entry name" value="FI20236P1"/>
    <property type="match status" value="1"/>
</dbReference>
<feature type="compositionally biased region" description="Pro residues" evidence="2">
    <location>
        <begin position="148"/>
        <end position="163"/>
    </location>
</feature>
<evidence type="ECO:0000256" key="1">
    <source>
        <dbReference type="PROSITE-ProRule" id="PRU00288"/>
    </source>
</evidence>
<reference evidence="4" key="1">
    <citation type="submission" date="2021-03" db="EMBL/GenBank/DDBJ databases">
        <title>Comparative genomics and phylogenomic investigation of the class Geoglossomycetes provide insights into ecological specialization and systematics.</title>
        <authorList>
            <person name="Melie T."/>
            <person name="Pirro S."/>
            <person name="Miller A.N."/>
            <person name="Quandt A."/>
        </authorList>
    </citation>
    <scope>NUCLEOTIDE SEQUENCE</scope>
    <source>
        <strain evidence="4">GBOQ0MN5Z8</strain>
    </source>
</reference>
<dbReference type="EMBL" id="JAGHQL010000008">
    <property type="protein sequence ID" value="KAH0545212.1"/>
    <property type="molecule type" value="Genomic_DNA"/>
</dbReference>
<dbReference type="InterPro" id="IPR001164">
    <property type="entry name" value="ArfGAP_dom"/>
</dbReference>
<dbReference type="SMART" id="SM00105">
    <property type="entry name" value="ArfGap"/>
    <property type="match status" value="1"/>
</dbReference>
<dbReference type="Gene3D" id="1.10.220.150">
    <property type="entry name" value="Arf GTPase activating protein"/>
    <property type="match status" value="1"/>
</dbReference>
<feature type="compositionally biased region" description="Low complexity" evidence="2">
    <location>
        <begin position="373"/>
        <end position="388"/>
    </location>
</feature>
<feature type="region of interest" description="Disordered" evidence="2">
    <location>
        <begin position="495"/>
        <end position="516"/>
    </location>
</feature>
<feature type="compositionally biased region" description="Polar residues" evidence="2">
    <location>
        <begin position="210"/>
        <end position="229"/>
    </location>
</feature>
<feature type="compositionally biased region" description="Low complexity" evidence="2">
    <location>
        <begin position="238"/>
        <end position="253"/>
    </location>
</feature>
<gene>
    <name evidence="4" type="ORF">FGG08_000666</name>
</gene>
<dbReference type="SUPFAM" id="SSF57863">
    <property type="entry name" value="ArfGap/RecO-like zinc finger"/>
    <property type="match status" value="1"/>
</dbReference>
<evidence type="ECO:0000313" key="5">
    <source>
        <dbReference type="Proteomes" id="UP000698800"/>
    </source>
</evidence>
<dbReference type="PROSITE" id="PS50115">
    <property type="entry name" value="ARFGAP"/>
    <property type="match status" value="1"/>
</dbReference>
<dbReference type="GO" id="GO:0005096">
    <property type="term" value="F:GTPase activator activity"/>
    <property type="evidence" value="ECO:0007669"/>
    <property type="project" value="InterPro"/>
</dbReference>